<evidence type="ECO:0008006" key="3">
    <source>
        <dbReference type="Google" id="ProtNLM"/>
    </source>
</evidence>
<sequence>MTSASPSCSGAVSVVLLWVTPLCVAMSSFAGCSQTSWAYPCLHPKSLCPWHSSKSSRLPCERSQIAIMVVVEAMESLEQRVLDSSVQPPATDALCLNQPSH</sequence>
<evidence type="ECO:0000256" key="1">
    <source>
        <dbReference type="SAM" id="SignalP"/>
    </source>
</evidence>
<dbReference type="AlphaFoldDB" id="A0A024TDN8"/>
<dbReference type="EMBL" id="KI914002">
    <property type="protein sequence ID" value="ETV92173.1"/>
    <property type="molecule type" value="Genomic_DNA"/>
</dbReference>
<gene>
    <name evidence="2" type="ORF">H310_13420</name>
</gene>
<keyword evidence="1" id="KW-0732">Signal</keyword>
<dbReference type="VEuPathDB" id="FungiDB:H310_13420"/>
<dbReference type="GeneID" id="20090470"/>
<feature type="chain" id="PRO_5001537380" description="Secreted protein" evidence="1">
    <location>
        <begin position="26"/>
        <end position="101"/>
    </location>
</feature>
<accession>A0A024TDN8</accession>
<dbReference type="RefSeq" id="XP_008879137.1">
    <property type="nucleotide sequence ID" value="XM_008880915.1"/>
</dbReference>
<evidence type="ECO:0000313" key="2">
    <source>
        <dbReference type="EMBL" id="ETV92173.1"/>
    </source>
</evidence>
<protein>
    <recommendedName>
        <fullName evidence="3">Secreted protein</fullName>
    </recommendedName>
</protein>
<feature type="signal peptide" evidence="1">
    <location>
        <begin position="1"/>
        <end position="25"/>
    </location>
</feature>
<proteinExistence type="predicted"/>
<reference evidence="2" key="1">
    <citation type="submission" date="2013-12" db="EMBL/GenBank/DDBJ databases">
        <title>The Genome Sequence of Aphanomyces invadans NJM9701.</title>
        <authorList>
            <consortium name="The Broad Institute Genomics Platform"/>
            <person name="Russ C."/>
            <person name="Tyler B."/>
            <person name="van West P."/>
            <person name="Dieguez-Uribeondo J."/>
            <person name="Young S.K."/>
            <person name="Zeng Q."/>
            <person name="Gargeya S."/>
            <person name="Fitzgerald M."/>
            <person name="Abouelleil A."/>
            <person name="Alvarado L."/>
            <person name="Chapman S.B."/>
            <person name="Gainer-Dewar J."/>
            <person name="Goldberg J."/>
            <person name="Griggs A."/>
            <person name="Gujja S."/>
            <person name="Hansen M."/>
            <person name="Howarth C."/>
            <person name="Imamovic A."/>
            <person name="Ireland A."/>
            <person name="Larimer J."/>
            <person name="McCowan C."/>
            <person name="Murphy C."/>
            <person name="Pearson M."/>
            <person name="Poon T.W."/>
            <person name="Priest M."/>
            <person name="Roberts A."/>
            <person name="Saif S."/>
            <person name="Shea T."/>
            <person name="Sykes S."/>
            <person name="Wortman J."/>
            <person name="Nusbaum C."/>
            <person name="Birren B."/>
        </authorList>
    </citation>
    <scope>NUCLEOTIDE SEQUENCE [LARGE SCALE GENOMIC DNA]</scope>
    <source>
        <strain evidence="2">NJM9701</strain>
    </source>
</reference>
<organism evidence="2">
    <name type="scientific">Aphanomyces invadans</name>
    <dbReference type="NCBI Taxonomy" id="157072"/>
    <lineage>
        <taxon>Eukaryota</taxon>
        <taxon>Sar</taxon>
        <taxon>Stramenopiles</taxon>
        <taxon>Oomycota</taxon>
        <taxon>Saprolegniomycetes</taxon>
        <taxon>Saprolegniales</taxon>
        <taxon>Verrucalvaceae</taxon>
        <taxon>Aphanomyces</taxon>
    </lineage>
</organism>
<name>A0A024TDN8_9STRA</name>